<keyword evidence="10 12" id="KW-0472">Membrane</keyword>
<evidence type="ECO:0000313" key="15">
    <source>
        <dbReference type="EMBL" id="GIJ67628.1"/>
    </source>
</evidence>
<dbReference type="AlphaFoldDB" id="A0A8J3ZT84"/>
<evidence type="ECO:0000256" key="9">
    <source>
        <dbReference type="ARBA" id="ARBA00023012"/>
    </source>
</evidence>
<dbReference type="CDD" id="cd06225">
    <property type="entry name" value="HAMP"/>
    <property type="match status" value="1"/>
</dbReference>
<feature type="domain" description="Histidine kinase" evidence="13">
    <location>
        <begin position="240"/>
        <end position="462"/>
    </location>
</feature>
<keyword evidence="6 12" id="KW-0812">Transmembrane</keyword>
<dbReference type="InterPro" id="IPR050428">
    <property type="entry name" value="TCS_sensor_his_kinase"/>
</dbReference>
<dbReference type="FunFam" id="3.30.565.10:FF:000006">
    <property type="entry name" value="Sensor histidine kinase WalK"/>
    <property type="match status" value="1"/>
</dbReference>
<comment type="subcellular location">
    <subcellularLocation>
        <location evidence="2">Cell membrane</location>
    </subcellularLocation>
</comment>
<dbReference type="GO" id="GO:0000155">
    <property type="term" value="F:phosphorelay sensor kinase activity"/>
    <property type="evidence" value="ECO:0007669"/>
    <property type="project" value="InterPro"/>
</dbReference>
<gene>
    <name evidence="15" type="ORF">Voc01_025450</name>
</gene>
<dbReference type="InterPro" id="IPR003661">
    <property type="entry name" value="HisK_dim/P_dom"/>
</dbReference>
<dbReference type="PANTHER" id="PTHR45436">
    <property type="entry name" value="SENSOR HISTIDINE KINASE YKOH"/>
    <property type="match status" value="1"/>
</dbReference>
<keyword evidence="9" id="KW-0902">Two-component regulatory system</keyword>
<feature type="transmembrane region" description="Helical" evidence="12">
    <location>
        <begin position="147"/>
        <end position="170"/>
    </location>
</feature>
<dbReference type="PROSITE" id="PS50885">
    <property type="entry name" value="HAMP"/>
    <property type="match status" value="1"/>
</dbReference>
<dbReference type="Pfam" id="PF00512">
    <property type="entry name" value="HisKA"/>
    <property type="match status" value="1"/>
</dbReference>
<evidence type="ECO:0000256" key="7">
    <source>
        <dbReference type="ARBA" id="ARBA00022777"/>
    </source>
</evidence>
<name>A0A8J3ZT84_9ACTN</name>
<dbReference type="PRINTS" id="PR00344">
    <property type="entry name" value="BCTRLSENSOR"/>
</dbReference>
<feature type="domain" description="HAMP" evidence="14">
    <location>
        <begin position="171"/>
        <end position="225"/>
    </location>
</feature>
<evidence type="ECO:0000256" key="11">
    <source>
        <dbReference type="SAM" id="MobiDB-lite"/>
    </source>
</evidence>
<dbReference type="Gene3D" id="3.30.565.10">
    <property type="entry name" value="Histidine kinase-like ATPase, C-terminal domain"/>
    <property type="match status" value="1"/>
</dbReference>
<sequence>MSLRSRLLLVCMALLTLGVLVTDAVAVTMLRQHLVDRVDSQIRLLATVLSRVPIQATGQLPAEFRTSFDMISDVYVAEVAPDGSVVAAARTPGPAAVPRLPASVAARAGETFDVPGWRVMVAQRPAGGNVVVVAARLTAVDSTVRRMWTVSGLTFLAVLAVLAALGWFAMRVGLRPLRRMEETATAIAGGDLTHRVPEVARPGTEVGRLAASLNGMLAQLERAFAARSRSEARMRALLGDVSHELRTPLFGIKGFTELYRMGGLPTRDDVDRTMSHIEREATRLASLAEDLLLLATVDERPDVLAPTPMDLRTIAADMHGDLRALDPSRPVTVTGPGGTGPPGRAAVLGDEPRLRQVATNLVGNAIAHTPPGTPVRIGVGTVGGEAVLELADEGPGLDAAAAARVFDRFYRADTSRRRAAGSGAGLGLTIVRSLVAAHGGRVDVRTAPGEGATFRVLLPETAGYAGGET</sequence>
<evidence type="ECO:0000256" key="8">
    <source>
        <dbReference type="ARBA" id="ARBA00022989"/>
    </source>
</evidence>
<proteinExistence type="predicted"/>
<dbReference type="RefSeq" id="WP_203927586.1">
    <property type="nucleotide sequence ID" value="NZ_BOPH01000028.1"/>
</dbReference>
<dbReference type="SUPFAM" id="SSF55874">
    <property type="entry name" value="ATPase domain of HSP90 chaperone/DNA topoisomerase II/histidine kinase"/>
    <property type="match status" value="1"/>
</dbReference>
<dbReference type="InterPro" id="IPR003594">
    <property type="entry name" value="HATPase_dom"/>
</dbReference>
<dbReference type="InterPro" id="IPR036097">
    <property type="entry name" value="HisK_dim/P_sf"/>
</dbReference>
<comment type="caution">
    <text evidence="15">The sequence shown here is derived from an EMBL/GenBank/DDBJ whole genome shotgun (WGS) entry which is preliminary data.</text>
</comment>
<evidence type="ECO:0000256" key="10">
    <source>
        <dbReference type="ARBA" id="ARBA00023136"/>
    </source>
</evidence>
<evidence type="ECO:0000256" key="2">
    <source>
        <dbReference type="ARBA" id="ARBA00004236"/>
    </source>
</evidence>
<comment type="catalytic activity">
    <reaction evidence="1">
        <text>ATP + protein L-histidine = ADP + protein N-phospho-L-histidine.</text>
        <dbReference type="EC" id="2.7.13.3"/>
    </reaction>
</comment>
<dbReference type="Gene3D" id="1.10.287.130">
    <property type="match status" value="1"/>
</dbReference>
<evidence type="ECO:0000256" key="5">
    <source>
        <dbReference type="ARBA" id="ARBA00022679"/>
    </source>
</evidence>
<keyword evidence="4" id="KW-0597">Phosphoprotein</keyword>
<dbReference type="Proteomes" id="UP000635606">
    <property type="component" value="Unassembled WGS sequence"/>
</dbReference>
<evidence type="ECO:0000256" key="4">
    <source>
        <dbReference type="ARBA" id="ARBA00022553"/>
    </source>
</evidence>
<dbReference type="GO" id="GO:0005886">
    <property type="term" value="C:plasma membrane"/>
    <property type="evidence" value="ECO:0007669"/>
    <property type="project" value="UniProtKB-SubCell"/>
</dbReference>
<dbReference type="PANTHER" id="PTHR45436:SF5">
    <property type="entry name" value="SENSOR HISTIDINE KINASE TRCS"/>
    <property type="match status" value="1"/>
</dbReference>
<dbReference type="SMART" id="SM00387">
    <property type="entry name" value="HATPase_c"/>
    <property type="match status" value="1"/>
</dbReference>
<feature type="region of interest" description="Disordered" evidence="11">
    <location>
        <begin position="325"/>
        <end position="344"/>
    </location>
</feature>
<dbReference type="PROSITE" id="PS50109">
    <property type="entry name" value="HIS_KIN"/>
    <property type="match status" value="1"/>
</dbReference>
<evidence type="ECO:0000256" key="6">
    <source>
        <dbReference type="ARBA" id="ARBA00022692"/>
    </source>
</evidence>
<dbReference type="InterPro" id="IPR036890">
    <property type="entry name" value="HATPase_C_sf"/>
</dbReference>
<dbReference type="SMART" id="SM00388">
    <property type="entry name" value="HisKA"/>
    <property type="match status" value="1"/>
</dbReference>
<dbReference type="SUPFAM" id="SSF47384">
    <property type="entry name" value="Homodimeric domain of signal transducing histidine kinase"/>
    <property type="match status" value="1"/>
</dbReference>
<dbReference type="SUPFAM" id="SSF158472">
    <property type="entry name" value="HAMP domain-like"/>
    <property type="match status" value="1"/>
</dbReference>
<evidence type="ECO:0000256" key="1">
    <source>
        <dbReference type="ARBA" id="ARBA00000085"/>
    </source>
</evidence>
<protein>
    <recommendedName>
        <fullName evidence="3">histidine kinase</fullName>
        <ecNumber evidence="3">2.7.13.3</ecNumber>
    </recommendedName>
</protein>
<keyword evidence="8 12" id="KW-1133">Transmembrane helix</keyword>
<dbReference type="EMBL" id="BOPH01000028">
    <property type="protein sequence ID" value="GIJ67628.1"/>
    <property type="molecule type" value="Genomic_DNA"/>
</dbReference>
<keyword evidence="16" id="KW-1185">Reference proteome</keyword>
<evidence type="ECO:0000259" key="14">
    <source>
        <dbReference type="PROSITE" id="PS50885"/>
    </source>
</evidence>
<dbReference type="CDD" id="cd00082">
    <property type="entry name" value="HisKA"/>
    <property type="match status" value="1"/>
</dbReference>
<dbReference type="CDD" id="cd00075">
    <property type="entry name" value="HATPase"/>
    <property type="match status" value="1"/>
</dbReference>
<dbReference type="Pfam" id="PF00672">
    <property type="entry name" value="HAMP"/>
    <property type="match status" value="1"/>
</dbReference>
<evidence type="ECO:0000256" key="12">
    <source>
        <dbReference type="SAM" id="Phobius"/>
    </source>
</evidence>
<reference evidence="15" key="1">
    <citation type="submission" date="2021-01" db="EMBL/GenBank/DDBJ databases">
        <title>Whole genome shotgun sequence of Virgisporangium ochraceum NBRC 16418.</title>
        <authorList>
            <person name="Komaki H."/>
            <person name="Tamura T."/>
        </authorList>
    </citation>
    <scope>NUCLEOTIDE SEQUENCE</scope>
    <source>
        <strain evidence="15">NBRC 16418</strain>
    </source>
</reference>
<evidence type="ECO:0000259" key="13">
    <source>
        <dbReference type="PROSITE" id="PS50109"/>
    </source>
</evidence>
<dbReference type="InterPro" id="IPR003660">
    <property type="entry name" value="HAMP_dom"/>
</dbReference>
<evidence type="ECO:0000313" key="16">
    <source>
        <dbReference type="Proteomes" id="UP000635606"/>
    </source>
</evidence>
<dbReference type="Gene3D" id="6.10.340.10">
    <property type="match status" value="1"/>
</dbReference>
<organism evidence="15 16">
    <name type="scientific">Virgisporangium ochraceum</name>
    <dbReference type="NCBI Taxonomy" id="65505"/>
    <lineage>
        <taxon>Bacteria</taxon>
        <taxon>Bacillati</taxon>
        <taxon>Actinomycetota</taxon>
        <taxon>Actinomycetes</taxon>
        <taxon>Micromonosporales</taxon>
        <taxon>Micromonosporaceae</taxon>
        <taxon>Virgisporangium</taxon>
    </lineage>
</organism>
<dbReference type="InterPro" id="IPR005467">
    <property type="entry name" value="His_kinase_dom"/>
</dbReference>
<accession>A0A8J3ZT84</accession>
<keyword evidence="7 15" id="KW-0418">Kinase</keyword>
<dbReference type="SMART" id="SM00304">
    <property type="entry name" value="HAMP"/>
    <property type="match status" value="1"/>
</dbReference>
<evidence type="ECO:0000256" key="3">
    <source>
        <dbReference type="ARBA" id="ARBA00012438"/>
    </source>
</evidence>
<dbReference type="EC" id="2.7.13.3" evidence="3"/>
<dbReference type="Pfam" id="PF02518">
    <property type="entry name" value="HATPase_c"/>
    <property type="match status" value="1"/>
</dbReference>
<dbReference type="InterPro" id="IPR004358">
    <property type="entry name" value="Sig_transdc_His_kin-like_C"/>
</dbReference>
<keyword evidence="5" id="KW-0808">Transferase</keyword>